<organism evidence="1 2">
    <name type="scientific">Nocardia uniformis</name>
    <dbReference type="NCBI Taxonomy" id="53432"/>
    <lineage>
        <taxon>Bacteria</taxon>
        <taxon>Bacillati</taxon>
        <taxon>Actinomycetota</taxon>
        <taxon>Actinomycetes</taxon>
        <taxon>Mycobacteriales</taxon>
        <taxon>Nocardiaceae</taxon>
        <taxon>Nocardia</taxon>
    </lineage>
</organism>
<dbReference type="InterPro" id="IPR032710">
    <property type="entry name" value="NTF2-like_dom_sf"/>
</dbReference>
<dbReference type="Gene3D" id="3.10.450.50">
    <property type="match status" value="1"/>
</dbReference>
<protein>
    <submittedName>
        <fullName evidence="1">SnoaL-like polyketide cyclase</fullName>
    </submittedName>
</protein>
<dbReference type="RefSeq" id="WP_067527287.1">
    <property type="nucleotide sequence ID" value="NZ_JABELX010000006.1"/>
</dbReference>
<evidence type="ECO:0000313" key="2">
    <source>
        <dbReference type="Proteomes" id="UP000586827"/>
    </source>
</evidence>
<sequence length="225" mass="25277">MSVEATESEAVETPLHLRGRDAVIAAAAVESWRAESPEYHLSKEVMPKERSTEHAPGSLEAIVEELVKVFEMEVSHKKDPATWVSLVAEHYRGRVNGGPWQNSEEFARIGSYNILIGENPYYPGGQTFESSHDIFHTAFPGGFFWEVLEVLSGPPTVTFKWRHWGRYTGEYQGHQPTGELIEMTGITIAKVSEDLRILELEHFYDNNKLLGPLAHGCPVRQGSDE</sequence>
<dbReference type="EMBL" id="JABELX010000006">
    <property type="protein sequence ID" value="NNH72019.1"/>
    <property type="molecule type" value="Genomic_DNA"/>
</dbReference>
<accession>A0A849CAU2</accession>
<dbReference type="InterPro" id="IPR053218">
    <property type="entry name" value="Pathogen-related_defense"/>
</dbReference>
<keyword evidence="2" id="KW-1185">Reference proteome</keyword>
<dbReference type="SUPFAM" id="SSF54427">
    <property type="entry name" value="NTF2-like"/>
    <property type="match status" value="1"/>
</dbReference>
<evidence type="ECO:0000313" key="1">
    <source>
        <dbReference type="EMBL" id="NNH72019.1"/>
    </source>
</evidence>
<dbReference type="PANTHER" id="PTHR31723:SF10">
    <property type="entry name" value="PATHOGEN-RELATED PROTEIN"/>
    <property type="match status" value="1"/>
</dbReference>
<dbReference type="AlphaFoldDB" id="A0A849CAU2"/>
<comment type="caution">
    <text evidence="1">The sequence shown here is derived from an EMBL/GenBank/DDBJ whole genome shotgun (WGS) entry which is preliminary data.</text>
</comment>
<gene>
    <name evidence="1" type="ORF">HLB23_19520</name>
</gene>
<dbReference type="PANTHER" id="PTHR31723">
    <property type="entry name" value="PATHOGENESIS-RELATED FAMILY PROTEIN"/>
    <property type="match status" value="1"/>
</dbReference>
<reference evidence="1 2" key="1">
    <citation type="submission" date="2020-05" db="EMBL/GenBank/DDBJ databases">
        <title>MicrobeNet Type strains.</title>
        <authorList>
            <person name="Nicholson A.C."/>
        </authorList>
    </citation>
    <scope>NUCLEOTIDE SEQUENCE [LARGE SCALE GENOMIC DNA]</scope>
    <source>
        <strain evidence="1 2">JCM 3224</strain>
    </source>
</reference>
<name>A0A849CAU2_9NOCA</name>
<dbReference type="Proteomes" id="UP000586827">
    <property type="component" value="Unassembled WGS sequence"/>
</dbReference>
<proteinExistence type="predicted"/>